<sequence>MALNRLWRWPSTASEMALNRLWRWHSTASGQDASTTGRRDLADACRMSTSYESNEENLCANGLPLKQGQGEFGLVANQRLVHAAWLWGPVISRSSADHQNQIEMHHCWTNMNQSSSILNPRIPHASPRSRHRAINCEAHHRQVCSVGPKNSHNTVDQHEAVYDRPRLFPPHERAPNRAGPWAAISGTV</sequence>
<evidence type="ECO:0000313" key="3">
    <source>
        <dbReference type="Proteomes" id="UP000298493"/>
    </source>
</evidence>
<dbReference type="Proteomes" id="UP000298493">
    <property type="component" value="Unassembled WGS sequence"/>
</dbReference>
<reference evidence="2 3" key="1">
    <citation type="submission" date="2019-04" db="EMBL/GenBank/DDBJ databases">
        <title>High contiguity whole genome sequence and gene annotation resource for two Venturia nashicola isolates.</title>
        <authorList>
            <person name="Prokchorchik M."/>
            <person name="Won K."/>
            <person name="Lee Y."/>
            <person name="Choi E.D."/>
            <person name="Segonzac C."/>
            <person name="Sohn K.H."/>
        </authorList>
    </citation>
    <scope>NUCLEOTIDE SEQUENCE [LARGE SCALE GENOMIC DNA]</scope>
    <source>
        <strain evidence="2 3">PRI2</strain>
    </source>
</reference>
<feature type="region of interest" description="Disordered" evidence="1">
    <location>
        <begin position="168"/>
        <end position="188"/>
    </location>
</feature>
<organism evidence="2 3">
    <name type="scientific">Venturia nashicola</name>
    <dbReference type="NCBI Taxonomy" id="86259"/>
    <lineage>
        <taxon>Eukaryota</taxon>
        <taxon>Fungi</taxon>
        <taxon>Dikarya</taxon>
        <taxon>Ascomycota</taxon>
        <taxon>Pezizomycotina</taxon>
        <taxon>Dothideomycetes</taxon>
        <taxon>Pleosporomycetidae</taxon>
        <taxon>Venturiales</taxon>
        <taxon>Venturiaceae</taxon>
        <taxon>Venturia</taxon>
    </lineage>
</organism>
<name>A0A4Z1NXA9_9PEZI</name>
<evidence type="ECO:0000313" key="2">
    <source>
        <dbReference type="EMBL" id="TID20783.1"/>
    </source>
</evidence>
<gene>
    <name evidence="2" type="ORF">E6O75_ATG05547</name>
</gene>
<keyword evidence="3" id="KW-1185">Reference proteome</keyword>
<dbReference type="AlphaFoldDB" id="A0A4Z1NXA9"/>
<protein>
    <submittedName>
        <fullName evidence="2">Uncharacterized protein</fullName>
    </submittedName>
</protein>
<proteinExistence type="predicted"/>
<accession>A0A4Z1NXA9</accession>
<dbReference type="EMBL" id="SNSC02000010">
    <property type="protein sequence ID" value="TID20783.1"/>
    <property type="molecule type" value="Genomic_DNA"/>
</dbReference>
<comment type="caution">
    <text evidence="2">The sequence shown here is derived from an EMBL/GenBank/DDBJ whole genome shotgun (WGS) entry which is preliminary data.</text>
</comment>
<evidence type="ECO:0000256" key="1">
    <source>
        <dbReference type="SAM" id="MobiDB-lite"/>
    </source>
</evidence>